<feature type="transmembrane region" description="Helical" evidence="7">
    <location>
        <begin position="60"/>
        <end position="81"/>
    </location>
</feature>
<keyword evidence="3" id="KW-1003">Cell membrane</keyword>
<protein>
    <submittedName>
        <fullName evidence="8">Multi antimicrobial extrusion protein</fullName>
    </submittedName>
</protein>
<evidence type="ECO:0000313" key="8">
    <source>
        <dbReference type="EMBL" id="GIQ84197.1"/>
    </source>
</evidence>
<dbReference type="EMBL" id="BDIP01001346">
    <property type="protein sequence ID" value="GIQ84197.1"/>
    <property type="molecule type" value="Genomic_DNA"/>
</dbReference>
<dbReference type="GO" id="GO:0015297">
    <property type="term" value="F:antiporter activity"/>
    <property type="evidence" value="ECO:0007669"/>
    <property type="project" value="InterPro"/>
</dbReference>
<sequence length="530" mass="56333">MSEISSDTCTAGASDPVADVIAIEGSHSDADGVRPDAEEKDGDKVTASTARLGVAPIGRLLLGLCVPTCISMTIGSVYNIIDSIFIGKYTGLSLMAGVGAAAVLSVLLGKGDVPQARIVMAHFLLIGFVIAVGIPICVLPSLEWLLLNVLGCTEAALPYAMDYGRVIFLYGGLGYFCATGVGPLLRVENMASIGMWRQLISSLLNILGDPLFMSVLDLGIAGAAYSTSFALISVGMTMLVFYFHPKSKSNLHPDLKSMLPFLGGRIQWSIIKDILSIGIGMWIAQLPPSIGAIVSNVQAVKYAESEADSEIYLAALGLFSRVVSLIFMPMAGITQGLLPVVGFSLGARKWARMRQACMYGTAYQLWFTDDEAVIEQGAKILRVGMSLSFLQGITQIVATIAQVYKQIAINASVQLIKPLLVIVFVYVLPPFMGVDGIWTAYPIADILAAVISTWLLVRYMKKIKKEEADDAVAVVEEGKVPHGVADTVEAVGGESEGDSDLRALEGIKTSMVLSVSEAQSNGEPSLSLSH</sequence>
<dbReference type="Proteomes" id="UP000265618">
    <property type="component" value="Unassembled WGS sequence"/>
</dbReference>
<feature type="transmembrane region" description="Helical" evidence="7">
    <location>
        <begin position="438"/>
        <end position="457"/>
    </location>
</feature>
<organism evidence="8 9">
    <name type="scientific">Kipferlia bialata</name>
    <dbReference type="NCBI Taxonomy" id="797122"/>
    <lineage>
        <taxon>Eukaryota</taxon>
        <taxon>Metamonada</taxon>
        <taxon>Carpediemonas-like organisms</taxon>
        <taxon>Kipferlia</taxon>
    </lineage>
</organism>
<keyword evidence="9" id="KW-1185">Reference proteome</keyword>
<dbReference type="GO" id="GO:0042910">
    <property type="term" value="F:xenobiotic transmembrane transporter activity"/>
    <property type="evidence" value="ECO:0007669"/>
    <property type="project" value="InterPro"/>
</dbReference>
<evidence type="ECO:0000256" key="3">
    <source>
        <dbReference type="ARBA" id="ARBA00022475"/>
    </source>
</evidence>
<dbReference type="OrthoDB" id="2126698at2759"/>
<evidence type="ECO:0000256" key="2">
    <source>
        <dbReference type="ARBA" id="ARBA00010199"/>
    </source>
</evidence>
<dbReference type="InterPro" id="IPR051327">
    <property type="entry name" value="MATE_MepA_subfamily"/>
</dbReference>
<feature type="transmembrane region" description="Helical" evidence="7">
    <location>
        <begin position="322"/>
        <end position="345"/>
    </location>
</feature>
<dbReference type="Pfam" id="PF01554">
    <property type="entry name" value="MatE"/>
    <property type="match status" value="1"/>
</dbReference>
<reference evidence="8 9" key="1">
    <citation type="journal article" date="2018" name="PLoS ONE">
        <title>The draft genome of Kipferlia bialata reveals reductive genome evolution in fornicate parasites.</title>
        <authorList>
            <person name="Tanifuji G."/>
            <person name="Takabayashi S."/>
            <person name="Kume K."/>
            <person name="Takagi M."/>
            <person name="Nakayama T."/>
            <person name="Kamikawa R."/>
            <person name="Inagaki Y."/>
            <person name="Hashimoto T."/>
        </authorList>
    </citation>
    <scope>NUCLEOTIDE SEQUENCE [LARGE SCALE GENOMIC DNA]</scope>
    <source>
        <strain evidence="8">NY0173</strain>
    </source>
</reference>
<keyword evidence="4 7" id="KW-0812">Transmembrane</keyword>
<comment type="subcellular location">
    <subcellularLocation>
        <location evidence="1">Cell membrane</location>
        <topology evidence="1">Multi-pass membrane protein</topology>
    </subcellularLocation>
</comment>
<keyword evidence="6 7" id="KW-0472">Membrane</keyword>
<comment type="similarity">
    <text evidence="2">Belongs to the multi antimicrobial extrusion (MATE) (TC 2.A.66.1) family.</text>
</comment>
<dbReference type="GO" id="GO:0005886">
    <property type="term" value="C:plasma membrane"/>
    <property type="evidence" value="ECO:0007669"/>
    <property type="project" value="UniProtKB-SubCell"/>
</dbReference>
<proteinExistence type="inferred from homology"/>
<dbReference type="AlphaFoldDB" id="A0A9K3CWB9"/>
<evidence type="ECO:0000256" key="1">
    <source>
        <dbReference type="ARBA" id="ARBA00004651"/>
    </source>
</evidence>
<gene>
    <name evidence="8" type="ORF">KIPB_005647</name>
</gene>
<feature type="transmembrane region" description="Helical" evidence="7">
    <location>
        <begin position="167"/>
        <end position="187"/>
    </location>
</feature>
<feature type="transmembrane region" description="Helical" evidence="7">
    <location>
        <begin position="121"/>
        <end position="147"/>
    </location>
</feature>
<dbReference type="PANTHER" id="PTHR43823:SF3">
    <property type="entry name" value="MULTIDRUG EXPORT PROTEIN MEPA"/>
    <property type="match status" value="1"/>
</dbReference>
<feature type="transmembrane region" description="Helical" evidence="7">
    <location>
        <begin position="415"/>
        <end position="432"/>
    </location>
</feature>
<evidence type="ECO:0000313" key="9">
    <source>
        <dbReference type="Proteomes" id="UP000265618"/>
    </source>
</evidence>
<feature type="transmembrane region" description="Helical" evidence="7">
    <location>
        <begin position="87"/>
        <end position="109"/>
    </location>
</feature>
<keyword evidence="5 7" id="KW-1133">Transmembrane helix</keyword>
<name>A0A9K3CWB9_9EUKA</name>
<dbReference type="InterPro" id="IPR002528">
    <property type="entry name" value="MATE_fam"/>
</dbReference>
<evidence type="ECO:0000256" key="6">
    <source>
        <dbReference type="ARBA" id="ARBA00023136"/>
    </source>
</evidence>
<feature type="transmembrane region" description="Helical" evidence="7">
    <location>
        <begin position="222"/>
        <end position="244"/>
    </location>
</feature>
<evidence type="ECO:0000256" key="4">
    <source>
        <dbReference type="ARBA" id="ARBA00022692"/>
    </source>
</evidence>
<evidence type="ECO:0000256" key="7">
    <source>
        <dbReference type="SAM" id="Phobius"/>
    </source>
</evidence>
<dbReference type="PANTHER" id="PTHR43823">
    <property type="entry name" value="SPORULATION PROTEIN YKVU"/>
    <property type="match status" value="1"/>
</dbReference>
<accession>A0A9K3CWB9</accession>
<comment type="caution">
    <text evidence="8">The sequence shown here is derived from an EMBL/GenBank/DDBJ whole genome shotgun (WGS) entry which is preliminary data.</text>
</comment>
<evidence type="ECO:0000256" key="5">
    <source>
        <dbReference type="ARBA" id="ARBA00022989"/>
    </source>
</evidence>